<evidence type="ECO:0000313" key="7">
    <source>
        <dbReference type="EMBL" id="MBC2576229.1"/>
    </source>
</evidence>
<keyword evidence="8" id="KW-1185">Reference proteome</keyword>
<keyword evidence="2 5" id="KW-0812">Transmembrane</keyword>
<keyword evidence="4 5" id="KW-0472">Membrane</keyword>
<evidence type="ECO:0000256" key="5">
    <source>
        <dbReference type="SAM" id="Phobius"/>
    </source>
</evidence>
<proteinExistence type="predicted"/>
<feature type="domain" description="ABC-2 type transporter transmembrane" evidence="6">
    <location>
        <begin position="20"/>
        <end position="367"/>
    </location>
</feature>
<feature type="transmembrane region" description="Helical" evidence="5">
    <location>
        <begin position="294"/>
        <end position="315"/>
    </location>
</feature>
<protein>
    <submittedName>
        <fullName evidence="7">ABC transporter permease</fullName>
    </submittedName>
</protein>
<evidence type="ECO:0000256" key="3">
    <source>
        <dbReference type="ARBA" id="ARBA00022989"/>
    </source>
</evidence>
<keyword evidence="3 5" id="KW-1133">Transmembrane helix</keyword>
<evidence type="ECO:0000313" key="8">
    <source>
        <dbReference type="Proteomes" id="UP000713904"/>
    </source>
</evidence>
<evidence type="ECO:0000256" key="1">
    <source>
        <dbReference type="ARBA" id="ARBA00004141"/>
    </source>
</evidence>
<feature type="transmembrane region" description="Helical" evidence="5">
    <location>
        <begin position="176"/>
        <end position="197"/>
    </location>
</feature>
<dbReference type="Pfam" id="PF12698">
    <property type="entry name" value="ABC2_membrane_3"/>
    <property type="match status" value="1"/>
</dbReference>
<dbReference type="PANTHER" id="PTHR43027:SF1">
    <property type="entry name" value="DOXORUBICIN RESISTANCE ABC TRANSPORTER PERMEASE PROTEIN DRRC-RELATED"/>
    <property type="match status" value="1"/>
</dbReference>
<name>A0ABR6TLE9_9FIRM</name>
<gene>
    <name evidence="7" type="ORF">HLB29_05970</name>
</gene>
<accession>A0ABR6TLE9</accession>
<feature type="transmembrane region" description="Helical" evidence="5">
    <location>
        <begin position="227"/>
        <end position="249"/>
    </location>
</feature>
<dbReference type="InterPro" id="IPR013525">
    <property type="entry name" value="ABC2_TM"/>
</dbReference>
<evidence type="ECO:0000259" key="6">
    <source>
        <dbReference type="Pfam" id="PF12698"/>
    </source>
</evidence>
<organism evidence="7 8">
    <name type="scientific">Peptostreptococcus canis</name>
    <dbReference type="NCBI Taxonomy" id="1159213"/>
    <lineage>
        <taxon>Bacteria</taxon>
        <taxon>Bacillati</taxon>
        <taxon>Bacillota</taxon>
        <taxon>Clostridia</taxon>
        <taxon>Peptostreptococcales</taxon>
        <taxon>Peptostreptococcaceae</taxon>
        <taxon>Peptostreptococcus</taxon>
    </lineage>
</organism>
<evidence type="ECO:0000256" key="2">
    <source>
        <dbReference type="ARBA" id="ARBA00022692"/>
    </source>
</evidence>
<dbReference type="InterPro" id="IPR052902">
    <property type="entry name" value="ABC-2_transporter"/>
</dbReference>
<dbReference type="EMBL" id="JABGBW010000003">
    <property type="protein sequence ID" value="MBC2576229.1"/>
    <property type="molecule type" value="Genomic_DNA"/>
</dbReference>
<dbReference type="PANTHER" id="PTHR43027">
    <property type="entry name" value="DOXORUBICIN RESISTANCE ABC TRANSPORTER PERMEASE PROTEIN DRRC-RELATED"/>
    <property type="match status" value="1"/>
</dbReference>
<feature type="transmembrane region" description="Helical" evidence="5">
    <location>
        <begin position="261"/>
        <end position="282"/>
    </location>
</feature>
<comment type="caution">
    <text evidence="7">The sequence shown here is derived from an EMBL/GenBank/DDBJ whole genome shotgun (WGS) entry which is preliminary data.</text>
</comment>
<reference evidence="7 8" key="1">
    <citation type="submission" date="2020-05" db="EMBL/GenBank/DDBJ databases">
        <title>Draft genome of xy-202 and genomic insight in genome of the genus Peptostreptococcus.</title>
        <authorList>
            <person name="Zhang Z."/>
        </authorList>
    </citation>
    <scope>NUCLEOTIDE SEQUENCE [LARGE SCALE GENOMIC DNA]</scope>
    <source>
        <strain evidence="7 8">DSM 27025</strain>
    </source>
</reference>
<feature type="transmembrane region" description="Helical" evidence="5">
    <location>
        <begin position="322"/>
        <end position="340"/>
    </location>
</feature>
<evidence type="ECO:0000256" key="4">
    <source>
        <dbReference type="ARBA" id="ARBA00023136"/>
    </source>
</evidence>
<dbReference type="RefSeq" id="WP_185624245.1">
    <property type="nucleotide sequence ID" value="NZ_JABGBW010000003.1"/>
</dbReference>
<dbReference type="Proteomes" id="UP000713904">
    <property type="component" value="Unassembled WGS sequence"/>
</dbReference>
<feature type="transmembrane region" description="Helical" evidence="5">
    <location>
        <begin position="346"/>
        <end position="369"/>
    </location>
</feature>
<comment type="subcellular location">
    <subcellularLocation>
        <location evidence="1">Membrane</location>
        <topology evidence="1">Multi-pass membrane protein</topology>
    </subcellularLocation>
</comment>
<sequence length="377" mass="43045">MFKFIFKYNLKMAFGNRTAIFWLIIFPFALSTIFSIVFSKIDTTNNFEKMPIMVQSDMYRSILETIETDNKKLFEIKEYKNPDKALENKEIIGYVKQKSNGFKMESEVVIDKPSLNTAILYNTVNNINKLGLTISEIAKDTKNYSAIPKIIKDISNQNSVEIKKAFTMKNKKSSTIFFYALLSMICLGATAYGIIIIESMNVHSTELSTRRLICAPISRLNYLIPQFFAYTLITSISSMVLYSYMRYILKVDFGGNQFQIIFGLIIGNVMSIIIGMLISVLINQSLEIKQSINAVFYVFSCSLAGMMDSRVMGFFTNKMPAINYINPGTVLSRMFTSIYISENNVLYFKSIINILVIIIVTLVLTLLLVRRRLNDSI</sequence>
<feature type="transmembrane region" description="Helical" evidence="5">
    <location>
        <begin position="20"/>
        <end position="41"/>
    </location>
</feature>